<dbReference type="Proteomes" id="UP000541185">
    <property type="component" value="Unassembled WGS sequence"/>
</dbReference>
<feature type="transmembrane region" description="Helical" evidence="1">
    <location>
        <begin position="133"/>
        <end position="158"/>
    </location>
</feature>
<feature type="transmembrane region" description="Helical" evidence="1">
    <location>
        <begin position="97"/>
        <end position="121"/>
    </location>
</feature>
<keyword evidence="1" id="KW-1133">Transmembrane helix</keyword>
<reference evidence="2 3" key="1">
    <citation type="submission" date="2020-04" db="EMBL/GenBank/DDBJ databases">
        <title>Ramlibacter sp. G-1-2-2 isolated from soil.</title>
        <authorList>
            <person name="Dahal R.H."/>
        </authorList>
    </citation>
    <scope>NUCLEOTIDE SEQUENCE [LARGE SCALE GENOMIC DNA]</scope>
    <source>
        <strain evidence="2 3">G-1-2-2</strain>
    </source>
</reference>
<dbReference type="AlphaFoldDB" id="A0A848GZK5"/>
<keyword evidence="3" id="KW-1185">Reference proteome</keyword>
<protein>
    <submittedName>
        <fullName evidence="2">Uncharacterized protein</fullName>
    </submittedName>
</protein>
<evidence type="ECO:0000313" key="3">
    <source>
        <dbReference type="Proteomes" id="UP000541185"/>
    </source>
</evidence>
<organism evidence="2 3">
    <name type="scientific">Ramlibacter agri</name>
    <dbReference type="NCBI Taxonomy" id="2728837"/>
    <lineage>
        <taxon>Bacteria</taxon>
        <taxon>Pseudomonadati</taxon>
        <taxon>Pseudomonadota</taxon>
        <taxon>Betaproteobacteria</taxon>
        <taxon>Burkholderiales</taxon>
        <taxon>Comamonadaceae</taxon>
        <taxon>Ramlibacter</taxon>
    </lineage>
</organism>
<evidence type="ECO:0000256" key="1">
    <source>
        <dbReference type="SAM" id="Phobius"/>
    </source>
</evidence>
<sequence>MAAAGALHGLNPASGWIFIGCAGRARPLPALAAIACGHLAGVALAAAASFAALRAALDINGLALPAAAAAGMLGLAARRFHSHEPPRAWQAVGHAGLALWSFLMATVQGAGLMLVPLLAPICATGVTMGSEPLLLAAAVAGLHLAGMLAATACMALGARRGFDALARWLDAAKS</sequence>
<evidence type="ECO:0000313" key="2">
    <source>
        <dbReference type="EMBL" id="NML42240.1"/>
    </source>
</evidence>
<dbReference type="EMBL" id="JABBFX010000001">
    <property type="protein sequence ID" value="NML42240.1"/>
    <property type="molecule type" value="Genomic_DNA"/>
</dbReference>
<feature type="transmembrane region" description="Helical" evidence="1">
    <location>
        <begin position="30"/>
        <end position="53"/>
    </location>
</feature>
<name>A0A848GZK5_9BURK</name>
<gene>
    <name evidence="2" type="ORF">HHL11_00670</name>
</gene>
<comment type="caution">
    <text evidence="2">The sequence shown here is derived from an EMBL/GenBank/DDBJ whole genome shotgun (WGS) entry which is preliminary data.</text>
</comment>
<proteinExistence type="predicted"/>
<accession>A0A848GZK5</accession>
<feature type="transmembrane region" description="Helical" evidence="1">
    <location>
        <begin position="59"/>
        <end position="77"/>
    </location>
</feature>
<keyword evidence="1" id="KW-0812">Transmembrane</keyword>
<keyword evidence="1" id="KW-0472">Membrane</keyword>